<keyword evidence="15" id="KW-1185">Reference proteome</keyword>
<feature type="domain" description="CBS" evidence="12">
    <location>
        <begin position="214"/>
        <end position="274"/>
    </location>
</feature>
<dbReference type="InterPro" id="IPR005170">
    <property type="entry name" value="Transptr-assoc_dom"/>
</dbReference>
<dbReference type="SUPFAM" id="SSF56176">
    <property type="entry name" value="FAD-binding/transporter-associated domain-like"/>
    <property type="match status" value="1"/>
</dbReference>
<dbReference type="OrthoDB" id="110231at2"/>
<keyword evidence="3" id="KW-1003">Cell membrane</keyword>
<dbReference type="Gene3D" id="3.10.580.10">
    <property type="entry name" value="CBS-domain"/>
    <property type="match status" value="1"/>
</dbReference>
<dbReference type="SUPFAM" id="SSF54631">
    <property type="entry name" value="CBS-domain pair"/>
    <property type="match status" value="1"/>
</dbReference>
<keyword evidence="7 9" id="KW-0129">CBS domain</keyword>
<comment type="similarity">
    <text evidence="2">Belongs to the UPF0053 family.</text>
</comment>
<dbReference type="InterPro" id="IPR002550">
    <property type="entry name" value="CNNM"/>
</dbReference>
<dbReference type="InterPro" id="IPR016169">
    <property type="entry name" value="FAD-bd_PCMH_sub2"/>
</dbReference>
<keyword evidence="4 10" id="KW-0812">Transmembrane</keyword>
<dbReference type="InterPro" id="IPR046342">
    <property type="entry name" value="CBS_dom_sf"/>
</dbReference>
<evidence type="ECO:0000256" key="7">
    <source>
        <dbReference type="ARBA" id="ARBA00023122"/>
    </source>
</evidence>
<dbReference type="RefSeq" id="WP_040276688.1">
    <property type="nucleotide sequence ID" value="NZ_JROO01000056.1"/>
</dbReference>
<evidence type="ECO:0000256" key="8">
    <source>
        <dbReference type="ARBA" id="ARBA00023136"/>
    </source>
</evidence>
<organism evidence="14 15">
    <name type="scientific">Streptomonospora alba</name>
    <dbReference type="NCBI Taxonomy" id="183763"/>
    <lineage>
        <taxon>Bacteria</taxon>
        <taxon>Bacillati</taxon>
        <taxon>Actinomycetota</taxon>
        <taxon>Actinomycetes</taxon>
        <taxon>Streptosporangiales</taxon>
        <taxon>Nocardiopsidaceae</taxon>
        <taxon>Streptomonospora</taxon>
    </lineage>
</organism>
<evidence type="ECO:0000259" key="12">
    <source>
        <dbReference type="PROSITE" id="PS51371"/>
    </source>
</evidence>
<sequence>MEGYGVQLGLVLVLVVVNALFAGSEIALITLREGQLKKLEERGTGGQAVARLAREPNRFMATIQIGITLAGFLASATAAIALAQPLVEPLGFLGDAARPVAVVLVTVVLTFITLVFGELAPKRIAMQRAEGWSLLVARPLNLLALLSRPAVWLLSVSTNLVVRLSGGNPDAAKEEISEEELRDMITTQRGITPEQRTILSGAFEITDRRLREVVVPRGSVFTIPAATGTDEAALMLAEHGHSRAPVVTDEDLDDVIGVVHWSDLLRSQASLRELVRSPLLLPDSLVVSEALRRMTTEHQQLGVVVNETGGIDGIVSLEDLLEEIVGEIYDETDSDLQTVERHADGSISLPGTYPVHDLPDIAVHVKDAPEGDYVTVAGLLIAALGEIPQQPGQEVALQGWTATVTETNGRTITGVTLRPTGA</sequence>
<dbReference type="InterPro" id="IPR036318">
    <property type="entry name" value="FAD-bd_PCMH-like_sf"/>
</dbReference>
<dbReference type="PANTHER" id="PTHR43099">
    <property type="entry name" value="UPF0053 PROTEIN YRKA"/>
    <property type="match status" value="1"/>
</dbReference>
<evidence type="ECO:0000256" key="2">
    <source>
        <dbReference type="ARBA" id="ARBA00006337"/>
    </source>
</evidence>
<feature type="domain" description="CNNM transmembrane" evidence="13">
    <location>
        <begin position="1"/>
        <end position="203"/>
    </location>
</feature>
<dbReference type="AlphaFoldDB" id="A0A0C2FZV9"/>
<accession>A0A0C2FZV9</accession>
<evidence type="ECO:0000256" key="6">
    <source>
        <dbReference type="ARBA" id="ARBA00022989"/>
    </source>
</evidence>
<dbReference type="GO" id="GO:0005886">
    <property type="term" value="C:plasma membrane"/>
    <property type="evidence" value="ECO:0007669"/>
    <property type="project" value="UniProtKB-SubCell"/>
</dbReference>
<evidence type="ECO:0000256" key="11">
    <source>
        <dbReference type="SAM" id="Phobius"/>
    </source>
</evidence>
<proteinExistence type="inferred from homology"/>
<comment type="caution">
    <text evidence="14">The sequence shown here is derived from an EMBL/GenBank/DDBJ whole genome shotgun (WGS) entry which is preliminary data.</text>
</comment>
<evidence type="ECO:0000256" key="10">
    <source>
        <dbReference type="PROSITE-ProRule" id="PRU01193"/>
    </source>
</evidence>
<dbReference type="GO" id="GO:0050660">
    <property type="term" value="F:flavin adenine dinucleotide binding"/>
    <property type="evidence" value="ECO:0007669"/>
    <property type="project" value="InterPro"/>
</dbReference>
<evidence type="ECO:0000256" key="1">
    <source>
        <dbReference type="ARBA" id="ARBA00004651"/>
    </source>
</evidence>
<dbReference type="PROSITE" id="PS51846">
    <property type="entry name" value="CNNM"/>
    <property type="match status" value="1"/>
</dbReference>
<dbReference type="EMBL" id="JROO01000056">
    <property type="protein sequence ID" value="KIH96583.1"/>
    <property type="molecule type" value="Genomic_DNA"/>
</dbReference>
<name>A0A0C2FZV9_9ACTN</name>
<dbReference type="InterPro" id="IPR000644">
    <property type="entry name" value="CBS_dom"/>
</dbReference>
<dbReference type="CDD" id="cd04590">
    <property type="entry name" value="CBS_pair_CorC_HlyC_assoc"/>
    <property type="match status" value="1"/>
</dbReference>
<keyword evidence="8 10" id="KW-0472">Membrane</keyword>
<dbReference type="Pfam" id="PF00571">
    <property type="entry name" value="CBS"/>
    <property type="match status" value="2"/>
</dbReference>
<dbReference type="Pfam" id="PF03471">
    <property type="entry name" value="CorC_HlyC"/>
    <property type="match status" value="1"/>
</dbReference>
<feature type="transmembrane region" description="Helical" evidence="11">
    <location>
        <begin position="100"/>
        <end position="120"/>
    </location>
</feature>
<dbReference type="Gene3D" id="3.30.465.10">
    <property type="match status" value="1"/>
</dbReference>
<protein>
    <submittedName>
        <fullName evidence="14">Hemolysin</fullName>
    </submittedName>
</protein>
<dbReference type="SMART" id="SM00116">
    <property type="entry name" value="CBS"/>
    <property type="match status" value="2"/>
</dbReference>
<feature type="transmembrane region" description="Helical" evidence="11">
    <location>
        <begin position="59"/>
        <end position="80"/>
    </location>
</feature>
<feature type="transmembrane region" description="Helical" evidence="11">
    <location>
        <begin position="6"/>
        <end position="31"/>
    </location>
</feature>
<gene>
    <name evidence="14" type="ORF">LP52_24040</name>
</gene>
<reference evidence="15" key="1">
    <citation type="journal article" date="2015" name="Chem. Biol.">
        <title>Structure, bioactivity, and resistance mechanism of streptomonomicin, an unusual lasso Peptide from an understudied halophilic actinomycete.</title>
        <authorList>
            <person name="Metelev M."/>
            <person name="Tietz J.I."/>
            <person name="Melby J.O."/>
            <person name="Blair P.M."/>
            <person name="Zhu L."/>
            <person name="Livnat I."/>
            <person name="Severinov K."/>
            <person name="Mitchell D.A."/>
        </authorList>
    </citation>
    <scope>NUCLEOTIDE SEQUENCE [LARGE SCALE GENOMIC DNA]</scope>
    <source>
        <strain evidence="15">YIM 90003</strain>
    </source>
</reference>
<comment type="subcellular location">
    <subcellularLocation>
        <location evidence="1">Cell membrane</location>
        <topology evidence="1">Multi-pass membrane protein</topology>
    </subcellularLocation>
</comment>
<dbReference type="InterPro" id="IPR051676">
    <property type="entry name" value="UPF0053_domain"/>
</dbReference>
<dbReference type="PROSITE" id="PS51371">
    <property type="entry name" value="CBS"/>
    <property type="match status" value="2"/>
</dbReference>
<dbReference type="Proteomes" id="UP000031675">
    <property type="component" value="Unassembled WGS sequence"/>
</dbReference>
<dbReference type="PANTHER" id="PTHR43099:SF5">
    <property type="entry name" value="HLYC_CORC FAMILY TRANSPORTER"/>
    <property type="match status" value="1"/>
</dbReference>
<evidence type="ECO:0000313" key="14">
    <source>
        <dbReference type="EMBL" id="KIH96583.1"/>
    </source>
</evidence>
<dbReference type="InterPro" id="IPR044751">
    <property type="entry name" value="Ion_transp-like_CBS"/>
</dbReference>
<feature type="domain" description="CBS" evidence="12">
    <location>
        <begin position="276"/>
        <end position="331"/>
    </location>
</feature>
<keyword evidence="6 10" id="KW-1133">Transmembrane helix</keyword>
<evidence type="ECO:0000259" key="13">
    <source>
        <dbReference type="PROSITE" id="PS51846"/>
    </source>
</evidence>
<evidence type="ECO:0000256" key="5">
    <source>
        <dbReference type="ARBA" id="ARBA00022737"/>
    </source>
</evidence>
<dbReference type="STRING" id="183763.LP52_24040"/>
<dbReference type="Pfam" id="PF01595">
    <property type="entry name" value="CNNM"/>
    <property type="match status" value="1"/>
</dbReference>
<evidence type="ECO:0000256" key="4">
    <source>
        <dbReference type="ARBA" id="ARBA00022692"/>
    </source>
</evidence>
<dbReference type="SMART" id="SM01091">
    <property type="entry name" value="CorC_HlyC"/>
    <property type="match status" value="1"/>
</dbReference>
<evidence type="ECO:0000256" key="9">
    <source>
        <dbReference type="PROSITE-ProRule" id="PRU00703"/>
    </source>
</evidence>
<evidence type="ECO:0000313" key="15">
    <source>
        <dbReference type="Proteomes" id="UP000031675"/>
    </source>
</evidence>
<evidence type="ECO:0000256" key="3">
    <source>
        <dbReference type="ARBA" id="ARBA00022475"/>
    </source>
</evidence>
<keyword evidence="5" id="KW-0677">Repeat</keyword>